<keyword evidence="8" id="KW-1185">Reference proteome</keyword>
<feature type="compositionally biased region" description="Basic and acidic residues" evidence="5">
    <location>
        <begin position="464"/>
        <end position="478"/>
    </location>
</feature>
<feature type="coiled-coil region" evidence="4">
    <location>
        <begin position="253"/>
        <end position="297"/>
    </location>
</feature>
<feature type="region of interest" description="Disordered" evidence="5">
    <location>
        <begin position="946"/>
        <end position="967"/>
    </location>
</feature>
<dbReference type="OrthoDB" id="412647at2759"/>
<evidence type="ECO:0000256" key="1">
    <source>
        <dbReference type="ARBA" id="ARBA00022723"/>
    </source>
</evidence>
<dbReference type="AlphaFoldDB" id="A0A9W6XFL1"/>
<feature type="compositionally biased region" description="Low complexity" evidence="5">
    <location>
        <begin position="600"/>
        <end position="609"/>
    </location>
</feature>
<keyword evidence="1" id="KW-0479">Metal-binding</keyword>
<dbReference type="Gene3D" id="2.30.30.380">
    <property type="entry name" value="Zn-finger domain of Sec23/24"/>
    <property type="match status" value="1"/>
</dbReference>
<evidence type="ECO:0000256" key="4">
    <source>
        <dbReference type="SAM" id="Coils"/>
    </source>
</evidence>
<keyword evidence="4" id="KW-0175">Coiled coil</keyword>
<evidence type="ECO:0000256" key="2">
    <source>
        <dbReference type="ARBA" id="ARBA00022771"/>
    </source>
</evidence>
<feature type="region of interest" description="Disordered" evidence="5">
    <location>
        <begin position="464"/>
        <end position="503"/>
    </location>
</feature>
<name>A0A9W6XFL1_9STRA</name>
<dbReference type="Gene3D" id="6.10.250.1630">
    <property type="match status" value="1"/>
</dbReference>
<dbReference type="EMBL" id="BSXW01001533">
    <property type="protein sequence ID" value="GMF37469.1"/>
    <property type="molecule type" value="Genomic_DNA"/>
</dbReference>
<dbReference type="InterPro" id="IPR050868">
    <property type="entry name" value="ELMO_domain-containing"/>
</dbReference>
<evidence type="ECO:0000313" key="8">
    <source>
        <dbReference type="Proteomes" id="UP001165083"/>
    </source>
</evidence>
<dbReference type="SUPFAM" id="SSF90209">
    <property type="entry name" value="Ran binding protein zinc finger-like"/>
    <property type="match status" value="1"/>
</dbReference>
<dbReference type="PANTHER" id="PTHR12771:SF56">
    <property type="entry name" value="CED-12"/>
    <property type="match status" value="1"/>
</dbReference>
<sequence length="1277" mass="140692">MLGIKPFVQESVQALPPAQLRLLAETLRIDLRGCDDRGDIERVLTGLVCLDQDTSLGVFLTWLRSADLQQHKNGILASKKPKFSNTFLPALSEVRSTTNQQSKPELNERVKDHHLDDEIKQQLTELEVLETSFKKAERLVHTGSPSFEKLKQFLFELTILRAKEQTARAFLVRQANVLREQHDEMRAEMLHSRAQLDFFVEGFTNLRKRHDALLVDATRMKAENETAQEVFVSMSAHDCYFEQLMRNTLCQQMRDNEELKRRLQQAHDDLDAAAQKRKELEAQISQLKQQRGDARKDAYCYKRQLRVCKSRMRKLQQAGGGVDGSFFRSQAVALRQTVATLLGLLRDAIVRDTKSPKQTLSKEALRILGQVLTPSIGTVSDEVVSQHSFRNNQEEPESEDLDPAQPRVVQRNTSLDVDEVIRGVLLVEGATPTDAAECARIMGEKLRYLPVDLKQTLAQLQQDEENRAQAAREEEQKQLQELLEQQQHSQQAEGQGTDGRSDLSTAASTLAAKLAPQTPAQTNTPAALAVARPAPTIEAYAGALKKHVTNLMELQGKRGFVMFNWAFSRRDVNMLTAIGLPVDSVINLEVVGAPQPPPTSSTANAASTSLVGTVPPTPATPAKPKTPATVTKAVTPSSSNSTRGKAPAPSPAARGKTSPTKAAAPSKSPAKSVSRTAAPTPGAKPRAASPTRAAASPRKPTSSVSASPLKPRTPTVPSTPAKPGSSASQLKPKTTEGVKVVKKAPTAASALHGLGGLLQPVGPASFPAERVNAIVQVLEQQKRRKLAPVVHWDEATRRTNEMLAMWAEEPHQVLGGVPEESYQSVHDQQQQNLQAKSCQRPSHLANERQANFNFNDKSSPTEKVAHSNINNCSWSFHLKPIRRICFIHLASFSPYCFKQFNVTGLNVLNNQTATSSPAAMKAPAGIDAGVFAALPRDIQDELRAQAQAHTLQDAQDSQDQQDQDQDAQDAPAWSCRVCTFLNHPQLVECELCGSLCVDLQDEQDEQDAGPAAGSRLARTLRRLRVPATPAAVSFSQKREPTAEDLLLAATSRLQAAAASWPGRRSRTNSADARPQGLPSLQALRELTALQKDLTRKVAAGDSGFESSLERLWRAVQDRQDQDQFCRTQVDWVALGFQNASPETDFRGGGVLALKCLLYAFEAHPKEMRAIHKEQEPDAQDGSHKKRWYPVCVAGINLTCLLAGLLQLGDGHFAERKEVFWPLFEEPAAFYELFFLGKCHGIRNEKLMLTILLLPAFIKMDAIWHRLNATYMEFGGIN</sequence>
<dbReference type="Proteomes" id="UP001165083">
    <property type="component" value="Unassembled WGS sequence"/>
</dbReference>
<dbReference type="PROSITE" id="PS51335">
    <property type="entry name" value="ELMO"/>
    <property type="match status" value="1"/>
</dbReference>
<dbReference type="InterPro" id="IPR036443">
    <property type="entry name" value="Znf_RanBP2_sf"/>
</dbReference>
<feature type="compositionally biased region" description="Low complexity" evidence="5">
    <location>
        <begin position="683"/>
        <end position="701"/>
    </location>
</feature>
<organism evidence="7 8">
    <name type="scientific">Phytophthora lilii</name>
    <dbReference type="NCBI Taxonomy" id="2077276"/>
    <lineage>
        <taxon>Eukaryota</taxon>
        <taxon>Sar</taxon>
        <taxon>Stramenopiles</taxon>
        <taxon>Oomycota</taxon>
        <taxon>Peronosporomycetes</taxon>
        <taxon>Peronosporales</taxon>
        <taxon>Peronosporaceae</taxon>
        <taxon>Phytophthora</taxon>
    </lineage>
</organism>
<reference evidence="7" key="1">
    <citation type="submission" date="2023-04" db="EMBL/GenBank/DDBJ databases">
        <title>Phytophthora lilii NBRC 32176.</title>
        <authorList>
            <person name="Ichikawa N."/>
            <person name="Sato H."/>
            <person name="Tonouchi N."/>
        </authorList>
    </citation>
    <scope>NUCLEOTIDE SEQUENCE</scope>
    <source>
        <strain evidence="7">NBRC 32176</strain>
    </source>
</reference>
<evidence type="ECO:0000313" key="7">
    <source>
        <dbReference type="EMBL" id="GMF37469.1"/>
    </source>
</evidence>
<evidence type="ECO:0000256" key="5">
    <source>
        <dbReference type="SAM" id="MobiDB-lite"/>
    </source>
</evidence>
<dbReference type="PANTHER" id="PTHR12771">
    <property type="entry name" value="ENGULFMENT AND CELL MOTILITY"/>
    <property type="match status" value="1"/>
</dbReference>
<feature type="region of interest" description="Disordered" evidence="5">
    <location>
        <begin position="387"/>
        <end position="406"/>
    </location>
</feature>
<feature type="compositionally biased region" description="Low complexity" evidence="5">
    <location>
        <begin position="656"/>
        <end position="672"/>
    </location>
</feature>
<accession>A0A9W6XFL1</accession>
<dbReference type="PROSITE" id="PS01358">
    <property type="entry name" value="ZF_RANBP2_1"/>
    <property type="match status" value="1"/>
</dbReference>
<dbReference type="InterPro" id="IPR006816">
    <property type="entry name" value="ELMO_dom"/>
</dbReference>
<feature type="domain" description="ELMO" evidence="6">
    <location>
        <begin position="1103"/>
        <end position="1277"/>
    </location>
</feature>
<dbReference type="GO" id="GO:0008270">
    <property type="term" value="F:zinc ion binding"/>
    <property type="evidence" value="ECO:0007669"/>
    <property type="project" value="UniProtKB-KW"/>
</dbReference>
<comment type="caution">
    <text evidence="7">The sequence shown here is derived from an EMBL/GenBank/DDBJ whole genome shotgun (WGS) entry which is preliminary data.</text>
</comment>
<dbReference type="Pfam" id="PF04727">
    <property type="entry name" value="ELMO_CED12"/>
    <property type="match status" value="1"/>
</dbReference>
<proteinExistence type="predicted"/>
<evidence type="ECO:0000259" key="6">
    <source>
        <dbReference type="PROSITE" id="PS51335"/>
    </source>
</evidence>
<keyword evidence="2" id="KW-0863">Zinc-finger</keyword>
<dbReference type="InterPro" id="IPR001876">
    <property type="entry name" value="Znf_RanBP2"/>
</dbReference>
<evidence type="ECO:0000256" key="3">
    <source>
        <dbReference type="ARBA" id="ARBA00022833"/>
    </source>
</evidence>
<feature type="compositionally biased region" description="Low complexity" evidence="5">
    <location>
        <begin position="622"/>
        <end position="636"/>
    </location>
</feature>
<dbReference type="SMART" id="SM00547">
    <property type="entry name" value="ZnF_RBZ"/>
    <property type="match status" value="1"/>
</dbReference>
<gene>
    <name evidence="7" type="ORF">Plil01_001577200</name>
</gene>
<protein>
    <submittedName>
        <fullName evidence="7">Unnamed protein product</fullName>
    </submittedName>
</protein>
<keyword evidence="3" id="KW-0862">Zinc</keyword>
<feature type="region of interest" description="Disordered" evidence="5">
    <location>
        <begin position="595"/>
        <end position="738"/>
    </location>
</feature>
<feature type="compositionally biased region" description="Low complexity" evidence="5">
    <location>
        <begin position="479"/>
        <end position="495"/>
    </location>
</feature>